<comment type="caution">
    <text evidence="6">The sequence shown here is derived from an EMBL/GenBank/DDBJ whole genome shotgun (WGS) entry which is preliminary data.</text>
</comment>
<feature type="domain" description="HTH rpiR-type" evidence="4">
    <location>
        <begin position="3"/>
        <end position="79"/>
    </location>
</feature>
<dbReference type="GO" id="GO:0003677">
    <property type="term" value="F:DNA binding"/>
    <property type="evidence" value="ECO:0007669"/>
    <property type="project" value="UniProtKB-KW"/>
</dbReference>
<protein>
    <submittedName>
        <fullName evidence="6">RpiR family transcriptional regulator</fullName>
    </submittedName>
</protein>
<dbReference type="PROSITE" id="PS51464">
    <property type="entry name" value="SIS"/>
    <property type="match status" value="1"/>
</dbReference>
<proteinExistence type="predicted"/>
<name>A0A543BR08_9MICO</name>
<evidence type="ECO:0000259" key="5">
    <source>
        <dbReference type="PROSITE" id="PS51464"/>
    </source>
</evidence>
<evidence type="ECO:0000313" key="7">
    <source>
        <dbReference type="Proteomes" id="UP000317209"/>
    </source>
</evidence>
<dbReference type="GO" id="GO:0003700">
    <property type="term" value="F:DNA-binding transcription factor activity"/>
    <property type="evidence" value="ECO:0007669"/>
    <property type="project" value="InterPro"/>
</dbReference>
<organism evidence="6 7">
    <name type="scientific">Microbacterium saperdae</name>
    <dbReference type="NCBI Taxonomy" id="69368"/>
    <lineage>
        <taxon>Bacteria</taxon>
        <taxon>Bacillati</taxon>
        <taxon>Actinomycetota</taxon>
        <taxon>Actinomycetes</taxon>
        <taxon>Micrococcales</taxon>
        <taxon>Microbacteriaceae</taxon>
        <taxon>Microbacterium</taxon>
    </lineage>
</organism>
<evidence type="ECO:0000256" key="2">
    <source>
        <dbReference type="ARBA" id="ARBA00023125"/>
    </source>
</evidence>
<dbReference type="InterPro" id="IPR009057">
    <property type="entry name" value="Homeodomain-like_sf"/>
</dbReference>
<dbReference type="Pfam" id="PF01380">
    <property type="entry name" value="SIS"/>
    <property type="match status" value="1"/>
</dbReference>
<dbReference type="InterPro" id="IPR036388">
    <property type="entry name" value="WH-like_DNA-bd_sf"/>
</dbReference>
<dbReference type="SUPFAM" id="SSF53697">
    <property type="entry name" value="SIS domain"/>
    <property type="match status" value="1"/>
</dbReference>
<keyword evidence="7" id="KW-1185">Reference proteome</keyword>
<dbReference type="OrthoDB" id="370421at2"/>
<accession>A0A543BR08</accession>
<dbReference type="InterPro" id="IPR046348">
    <property type="entry name" value="SIS_dom_sf"/>
</dbReference>
<dbReference type="RefSeq" id="WP_141873040.1">
    <property type="nucleotide sequence ID" value="NZ_VFOX01000001.1"/>
</dbReference>
<dbReference type="InterPro" id="IPR001347">
    <property type="entry name" value="SIS_dom"/>
</dbReference>
<dbReference type="PANTHER" id="PTHR30514:SF1">
    <property type="entry name" value="HTH-TYPE TRANSCRIPTIONAL REGULATOR HEXR-RELATED"/>
    <property type="match status" value="1"/>
</dbReference>
<evidence type="ECO:0000313" key="6">
    <source>
        <dbReference type="EMBL" id="TQL87265.1"/>
    </source>
</evidence>
<keyword evidence="3" id="KW-0804">Transcription</keyword>
<dbReference type="Gene3D" id="1.10.10.10">
    <property type="entry name" value="Winged helix-like DNA-binding domain superfamily/Winged helix DNA-binding domain"/>
    <property type="match status" value="1"/>
</dbReference>
<dbReference type="Pfam" id="PF01418">
    <property type="entry name" value="HTH_6"/>
    <property type="match status" value="1"/>
</dbReference>
<dbReference type="InterPro" id="IPR000281">
    <property type="entry name" value="HTH_RpiR"/>
</dbReference>
<dbReference type="PANTHER" id="PTHR30514">
    <property type="entry name" value="GLUCOKINASE"/>
    <property type="match status" value="1"/>
</dbReference>
<dbReference type="PROSITE" id="PS51071">
    <property type="entry name" value="HTH_RPIR"/>
    <property type="match status" value="1"/>
</dbReference>
<evidence type="ECO:0000256" key="1">
    <source>
        <dbReference type="ARBA" id="ARBA00023015"/>
    </source>
</evidence>
<keyword evidence="2" id="KW-0238">DNA-binding</keyword>
<dbReference type="GO" id="GO:0097367">
    <property type="term" value="F:carbohydrate derivative binding"/>
    <property type="evidence" value="ECO:0007669"/>
    <property type="project" value="InterPro"/>
</dbReference>
<dbReference type="GO" id="GO:1901135">
    <property type="term" value="P:carbohydrate derivative metabolic process"/>
    <property type="evidence" value="ECO:0007669"/>
    <property type="project" value="InterPro"/>
</dbReference>
<evidence type="ECO:0000259" key="4">
    <source>
        <dbReference type="PROSITE" id="PS51071"/>
    </source>
</evidence>
<sequence>MDADVLALVRRSVSRLSAAEARVAETILADPTLVIDLAITDLAKLCQTSLSTVARFAQSLGFSGYRELRVAVARTVTLEQAQQARFSLDTTAIDPGDEPAAIAAKLAAQEIDAIEKTALGIDAVGLDRVAHALVAARHIDLFGQAASSLTAQDLQLKLSRIGCSVSHSADPHLAVTTASLRTAEDVAIAFSHGGETQETVRALEVARDAGALVVAVTSAEESTLAGVADVVLLTHAHESPFRMAAMSSRIAQLALVDVLFVRVVQLRGEPVVIPLQRTHDAAAARQRPRLSSQD</sequence>
<dbReference type="InterPro" id="IPR047640">
    <property type="entry name" value="RpiR-like"/>
</dbReference>
<keyword evidence="1" id="KW-0805">Transcription regulation</keyword>
<evidence type="ECO:0000256" key="3">
    <source>
        <dbReference type="ARBA" id="ARBA00023163"/>
    </source>
</evidence>
<reference evidence="6 7" key="1">
    <citation type="submission" date="2019-06" db="EMBL/GenBank/DDBJ databases">
        <title>Sequencing the genomes of 1000 actinobacteria strains.</title>
        <authorList>
            <person name="Klenk H.-P."/>
        </authorList>
    </citation>
    <scope>NUCLEOTIDE SEQUENCE [LARGE SCALE GENOMIC DNA]</scope>
    <source>
        <strain evidence="6 7">DSM 20169</strain>
    </source>
</reference>
<dbReference type="SUPFAM" id="SSF46689">
    <property type="entry name" value="Homeodomain-like"/>
    <property type="match status" value="1"/>
</dbReference>
<gene>
    <name evidence="6" type="ORF">FB560_2935</name>
</gene>
<dbReference type="EMBL" id="VFOX01000001">
    <property type="protein sequence ID" value="TQL87265.1"/>
    <property type="molecule type" value="Genomic_DNA"/>
</dbReference>
<dbReference type="AlphaFoldDB" id="A0A543BR08"/>
<dbReference type="Gene3D" id="3.40.50.10490">
    <property type="entry name" value="Glucose-6-phosphate isomerase like protein, domain 1"/>
    <property type="match status" value="1"/>
</dbReference>
<feature type="domain" description="SIS" evidence="5">
    <location>
        <begin position="129"/>
        <end position="269"/>
    </location>
</feature>
<dbReference type="InterPro" id="IPR035472">
    <property type="entry name" value="RpiR-like_SIS"/>
</dbReference>
<dbReference type="CDD" id="cd05013">
    <property type="entry name" value="SIS_RpiR"/>
    <property type="match status" value="1"/>
</dbReference>
<dbReference type="Proteomes" id="UP000317209">
    <property type="component" value="Unassembled WGS sequence"/>
</dbReference>